<keyword evidence="5 6" id="KW-0694">RNA-binding</keyword>
<name>A0A0G0F2A6_9BACT</name>
<evidence type="ECO:0000256" key="7">
    <source>
        <dbReference type="NCBIfam" id="TIGR00188"/>
    </source>
</evidence>
<keyword evidence="2 6" id="KW-0540">Nuclease</keyword>
<evidence type="ECO:0000313" key="9">
    <source>
        <dbReference type="Proteomes" id="UP000034492"/>
    </source>
</evidence>
<keyword evidence="4 6" id="KW-0378">Hydrolase</keyword>
<comment type="function">
    <text evidence="6">RNaseP catalyzes the removal of the 5'-leader sequence from pre-tRNA to produce the mature 5'-terminus. It can also cleave other RNA substrates such as 4.5S RNA. The protein component plays an auxiliary but essential role in vivo by binding to the 5'-leader sequence and broadening the substrate specificity of the ribozyme.</text>
</comment>
<dbReference type="GO" id="GO:0001682">
    <property type="term" value="P:tRNA 5'-leader removal"/>
    <property type="evidence" value="ECO:0007669"/>
    <property type="project" value="UniProtKB-UniRule"/>
</dbReference>
<dbReference type="GO" id="GO:0000049">
    <property type="term" value="F:tRNA binding"/>
    <property type="evidence" value="ECO:0007669"/>
    <property type="project" value="UniProtKB-UniRule"/>
</dbReference>
<evidence type="ECO:0000256" key="3">
    <source>
        <dbReference type="ARBA" id="ARBA00022759"/>
    </source>
</evidence>
<keyword evidence="3 6" id="KW-0255">Endonuclease</keyword>
<dbReference type="PATRIC" id="fig|1618426.3.peg.1071"/>
<comment type="similarity">
    <text evidence="6">Belongs to the RnpA family.</text>
</comment>
<dbReference type="InterPro" id="IPR014721">
    <property type="entry name" value="Ribsml_uS5_D2-typ_fold_subgr"/>
</dbReference>
<comment type="subunit">
    <text evidence="6">Consists of a catalytic RNA component (M1 or rnpB) and a protein subunit.</text>
</comment>
<dbReference type="GO" id="GO:0042781">
    <property type="term" value="F:3'-tRNA processing endoribonuclease activity"/>
    <property type="evidence" value="ECO:0007669"/>
    <property type="project" value="TreeGrafter"/>
</dbReference>
<dbReference type="SUPFAM" id="SSF54211">
    <property type="entry name" value="Ribosomal protein S5 domain 2-like"/>
    <property type="match status" value="1"/>
</dbReference>
<dbReference type="PANTHER" id="PTHR33992:SF1">
    <property type="entry name" value="RIBONUCLEASE P PROTEIN COMPONENT"/>
    <property type="match status" value="1"/>
</dbReference>
<sequence length="111" mass="12673">MLPKAKRLNLSKDFKFVASGVKINTHNFKVMYKFKGEEEPLVGVAISKQNFKKAVDRNRAKRLCFEVLKKIYPSLKRGLNLVIMPRAQILQGSTDDLSLELGKINDIHKTD</sequence>
<dbReference type="HAMAP" id="MF_00227">
    <property type="entry name" value="RNase_P"/>
    <property type="match status" value="1"/>
</dbReference>
<dbReference type="EMBL" id="LBSA01000040">
    <property type="protein sequence ID" value="KKQ07685.1"/>
    <property type="molecule type" value="Genomic_DNA"/>
</dbReference>
<reference evidence="8 9" key="1">
    <citation type="journal article" date="2015" name="Nature">
        <title>rRNA introns, odd ribosomes, and small enigmatic genomes across a large radiation of phyla.</title>
        <authorList>
            <person name="Brown C.T."/>
            <person name="Hug L.A."/>
            <person name="Thomas B.C."/>
            <person name="Sharon I."/>
            <person name="Castelle C.J."/>
            <person name="Singh A."/>
            <person name="Wilkins M.J."/>
            <person name="Williams K.H."/>
            <person name="Banfield J.F."/>
        </authorList>
    </citation>
    <scope>NUCLEOTIDE SEQUENCE [LARGE SCALE GENOMIC DNA]</scope>
</reference>
<comment type="caution">
    <text evidence="8">The sequence shown here is derived from an EMBL/GenBank/DDBJ whole genome shotgun (WGS) entry which is preliminary data.</text>
</comment>
<evidence type="ECO:0000256" key="5">
    <source>
        <dbReference type="ARBA" id="ARBA00022884"/>
    </source>
</evidence>
<proteinExistence type="inferred from homology"/>
<dbReference type="EC" id="3.1.26.5" evidence="6 7"/>
<dbReference type="Pfam" id="PF00825">
    <property type="entry name" value="Ribonuclease_P"/>
    <property type="match status" value="1"/>
</dbReference>
<dbReference type="GO" id="GO:0030677">
    <property type="term" value="C:ribonuclease P complex"/>
    <property type="evidence" value="ECO:0007669"/>
    <property type="project" value="TreeGrafter"/>
</dbReference>
<dbReference type="InterPro" id="IPR000100">
    <property type="entry name" value="RNase_P"/>
</dbReference>
<protein>
    <recommendedName>
        <fullName evidence="6 7">Ribonuclease P protein component</fullName>
        <shortName evidence="6">RNase P protein</shortName>
        <shortName evidence="6">RNaseP protein</shortName>
        <ecNumber evidence="6 7">3.1.26.5</ecNumber>
    </recommendedName>
    <alternativeName>
        <fullName evidence="6">Protein C5</fullName>
    </alternativeName>
</protein>
<accession>A0A0G0F2A6</accession>
<dbReference type="NCBIfam" id="TIGR00188">
    <property type="entry name" value="rnpA"/>
    <property type="match status" value="1"/>
</dbReference>
<evidence type="ECO:0000256" key="2">
    <source>
        <dbReference type="ARBA" id="ARBA00022722"/>
    </source>
</evidence>
<evidence type="ECO:0000256" key="6">
    <source>
        <dbReference type="HAMAP-Rule" id="MF_00227"/>
    </source>
</evidence>
<dbReference type="GO" id="GO:0004526">
    <property type="term" value="F:ribonuclease P activity"/>
    <property type="evidence" value="ECO:0007669"/>
    <property type="project" value="UniProtKB-UniRule"/>
</dbReference>
<keyword evidence="1 6" id="KW-0819">tRNA processing</keyword>
<dbReference type="InterPro" id="IPR020568">
    <property type="entry name" value="Ribosomal_Su5_D2-typ_SF"/>
</dbReference>
<organism evidence="8 9">
    <name type="scientific">Candidatus Daviesbacteria bacterium GW2011_GWB1_36_5</name>
    <dbReference type="NCBI Taxonomy" id="1618426"/>
    <lineage>
        <taxon>Bacteria</taxon>
        <taxon>Candidatus Daviesiibacteriota</taxon>
    </lineage>
</organism>
<evidence type="ECO:0000256" key="4">
    <source>
        <dbReference type="ARBA" id="ARBA00022801"/>
    </source>
</evidence>
<evidence type="ECO:0000256" key="1">
    <source>
        <dbReference type="ARBA" id="ARBA00022694"/>
    </source>
</evidence>
<dbReference type="Proteomes" id="UP000034492">
    <property type="component" value="Unassembled WGS sequence"/>
</dbReference>
<dbReference type="Gene3D" id="3.30.230.10">
    <property type="match status" value="1"/>
</dbReference>
<dbReference type="AlphaFoldDB" id="A0A0G0F2A6"/>
<gene>
    <name evidence="6" type="primary">rnpA</name>
    <name evidence="8" type="ORF">US19_C0040G0009</name>
</gene>
<comment type="catalytic activity">
    <reaction evidence="6">
        <text>Endonucleolytic cleavage of RNA, removing 5'-extranucleotides from tRNA precursor.</text>
        <dbReference type="EC" id="3.1.26.5"/>
    </reaction>
</comment>
<dbReference type="PANTHER" id="PTHR33992">
    <property type="entry name" value="RIBONUCLEASE P PROTEIN COMPONENT"/>
    <property type="match status" value="1"/>
</dbReference>
<evidence type="ECO:0000313" key="8">
    <source>
        <dbReference type="EMBL" id="KKQ07685.1"/>
    </source>
</evidence>